<dbReference type="GO" id="GO:0003735">
    <property type="term" value="F:structural constituent of ribosome"/>
    <property type="evidence" value="ECO:0007669"/>
    <property type="project" value="InterPro"/>
</dbReference>
<dbReference type="OrthoDB" id="9804851at2"/>
<keyword evidence="8" id="KW-1185">Reference proteome</keyword>
<keyword evidence="2 5" id="KW-0689">Ribosomal protein</keyword>
<dbReference type="FunFam" id="4.10.410.60:FF:000001">
    <property type="entry name" value="50S ribosomal protein L35"/>
    <property type="match status" value="1"/>
</dbReference>
<organism evidence="7 8">
    <name type="scientific">Candidatus Nanopelagicus hibericus</name>
    <dbReference type="NCBI Taxonomy" id="1884915"/>
    <lineage>
        <taxon>Bacteria</taxon>
        <taxon>Bacillati</taxon>
        <taxon>Actinomycetota</taxon>
        <taxon>Actinomycetes</taxon>
        <taxon>Candidatus Nanopelagicales</taxon>
        <taxon>Candidatus Nanopelagicaceae</taxon>
        <taxon>Candidatus Nanopelagicus</taxon>
    </lineage>
</organism>
<dbReference type="AlphaFoldDB" id="A0A249K9A0"/>
<comment type="similarity">
    <text evidence="1 5 6">Belongs to the bacterial ribosomal protein bL35 family.</text>
</comment>
<dbReference type="PRINTS" id="PR00064">
    <property type="entry name" value="RIBOSOMALL35"/>
</dbReference>
<gene>
    <name evidence="5" type="primary">rpmI</name>
    <name evidence="7" type="ORF">B1s21160_03390</name>
</gene>
<dbReference type="RefSeq" id="WP_041887397.1">
    <property type="nucleotide sequence ID" value="NZ_CP016771.1"/>
</dbReference>
<keyword evidence="3 5" id="KW-0687">Ribonucleoprotein</keyword>
<dbReference type="HAMAP" id="MF_00514">
    <property type="entry name" value="Ribosomal_bL35"/>
    <property type="match status" value="1"/>
</dbReference>
<dbReference type="Gene3D" id="4.10.410.60">
    <property type="match status" value="1"/>
</dbReference>
<dbReference type="InterPro" id="IPR018265">
    <property type="entry name" value="Ribosomal_bL35_CS"/>
</dbReference>
<dbReference type="InterPro" id="IPR001706">
    <property type="entry name" value="Ribosomal_bL35"/>
</dbReference>
<evidence type="ECO:0000256" key="1">
    <source>
        <dbReference type="ARBA" id="ARBA00006598"/>
    </source>
</evidence>
<protein>
    <recommendedName>
        <fullName evidence="4 5">Large ribosomal subunit protein bL35</fullName>
    </recommendedName>
</protein>
<accession>A0A249K9A0</accession>
<evidence type="ECO:0000313" key="8">
    <source>
        <dbReference type="Proteomes" id="UP000217171"/>
    </source>
</evidence>
<dbReference type="EMBL" id="CP016771">
    <property type="protein sequence ID" value="ASY13373.1"/>
    <property type="molecule type" value="Genomic_DNA"/>
</dbReference>
<dbReference type="KEGG" id="nhi:B1s21160_03390"/>
<evidence type="ECO:0000256" key="6">
    <source>
        <dbReference type="RuleBase" id="RU000568"/>
    </source>
</evidence>
<dbReference type="SUPFAM" id="SSF143034">
    <property type="entry name" value="L35p-like"/>
    <property type="match status" value="1"/>
</dbReference>
<evidence type="ECO:0000256" key="5">
    <source>
        <dbReference type="HAMAP-Rule" id="MF_00514"/>
    </source>
</evidence>
<proteinExistence type="inferred from homology"/>
<dbReference type="Pfam" id="PF01632">
    <property type="entry name" value="Ribosomal_L35p"/>
    <property type="match status" value="1"/>
</dbReference>
<name>A0A249K9A0_9ACTN</name>
<sequence length="65" mass="7272">MPKMKTHSGAKKRFRVTGSGKIMHERAGKRHLLERKSSRLTRRLTGDVAAKAPNAFAAKRMLGLK</sequence>
<evidence type="ECO:0000313" key="7">
    <source>
        <dbReference type="EMBL" id="ASY13373.1"/>
    </source>
</evidence>
<reference evidence="7 8" key="1">
    <citation type="submission" date="2016-07" db="EMBL/GenBank/DDBJ databases">
        <title>High microdiversification within the ubiquitous acI lineage of Actinobacteria.</title>
        <authorList>
            <person name="Neuenschwander S.M."/>
            <person name="Salcher M."/>
            <person name="Ghai R."/>
            <person name="Pernthaler J."/>
        </authorList>
    </citation>
    <scope>NUCLEOTIDE SEQUENCE [LARGE SCALE GENOMIC DNA]</scope>
    <source>
        <strain evidence="7">MMS-21-160</strain>
    </source>
</reference>
<dbReference type="PANTHER" id="PTHR33343">
    <property type="entry name" value="54S RIBOSOMAL PROTEIN BL35M"/>
    <property type="match status" value="1"/>
</dbReference>
<evidence type="ECO:0000256" key="4">
    <source>
        <dbReference type="ARBA" id="ARBA00071664"/>
    </source>
</evidence>
<evidence type="ECO:0000256" key="2">
    <source>
        <dbReference type="ARBA" id="ARBA00022980"/>
    </source>
</evidence>
<dbReference type="InterPro" id="IPR021137">
    <property type="entry name" value="Ribosomal_bL35-like"/>
</dbReference>
<dbReference type="PROSITE" id="PS00936">
    <property type="entry name" value="RIBOSOMAL_L35"/>
    <property type="match status" value="1"/>
</dbReference>
<dbReference type="NCBIfam" id="TIGR00001">
    <property type="entry name" value="rpmI_bact"/>
    <property type="match status" value="1"/>
</dbReference>
<dbReference type="PANTHER" id="PTHR33343:SF1">
    <property type="entry name" value="LARGE RIBOSOMAL SUBUNIT PROTEIN BL35M"/>
    <property type="match status" value="1"/>
</dbReference>
<dbReference type="Proteomes" id="UP000217171">
    <property type="component" value="Chromosome"/>
</dbReference>
<dbReference type="GO" id="GO:0006412">
    <property type="term" value="P:translation"/>
    <property type="evidence" value="ECO:0007669"/>
    <property type="project" value="UniProtKB-UniRule"/>
</dbReference>
<dbReference type="GO" id="GO:0022625">
    <property type="term" value="C:cytosolic large ribosomal subunit"/>
    <property type="evidence" value="ECO:0007669"/>
    <property type="project" value="TreeGrafter"/>
</dbReference>
<evidence type="ECO:0000256" key="3">
    <source>
        <dbReference type="ARBA" id="ARBA00023274"/>
    </source>
</evidence>
<dbReference type="InterPro" id="IPR037229">
    <property type="entry name" value="Ribosomal_bL35_sf"/>
</dbReference>